<dbReference type="EMBL" id="JARKIF010000026">
    <property type="protein sequence ID" value="KAJ7614572.1"/>
    <property type="molecule type" value="Genomic_DNA"/>
</dbReference>
<name>A0AAD7B827_9AGAR</name>
<dbReference type="InterPro" id="IPR001138">
    <property type="entry name" value="Zn2Cys6_DnaBD"/>
</dbReference>
<dbReference type="GO" id="GO:0008270">
    <property type="term" value="F:zinc ion binding"/>
    <property type="evidence" value="ECO:0007669"/>
    <property type="project" value="InterPro"/>
</dbReference>
<feature type="compositionally biased region" description="Low complexity" evidence="1">
    <location>
        <begin position="14"/>
        <end position="30"/>
    </location>
</feature>
<keyword evidence="5" id="KW-1185">Reference proteome</keyword>
<evidence type="ECO:0000313" key="5">
    <source>
        <dbReference type="Proteomes" id="UP001221142"/>
    </source>
</evidence>
<dbReference type="Proteomes" id="UP001221142">
    <property type="component" value="Unassembled WGS sequence"/>
</dbReference>
<evidence type="ECO:0000259" key="2">
    <source>
        <dbReference type="PROSITE" id="PS50048"/>
    </source>
</evidence>
<dbReference type="InterPro" id="IPR036864">
    <property type="entry name" value="Zn2-C6_fun-type_DNA-bd_sf"/>
</dbReference>
<protein>
    <recommendedName>
        <fullName evidence="2">Zn(2)-C6 fungal-type domain-containing protein</fullName>
    </recommendedName>
</protein>
<accession>A0AAD7B827</accession>
<sequence length="126" mass="14022">MWLGPQATSATIVSLPSWSSSPSNSTSSLSEESDDKPTGGTTATRFVKDTRRDKPRQPLACFFCRARKIACQRPLDPNEPDQSCAQCRKRQGECEYPTKSRRGLYARIPPETPRKPRAAKGKRAHS</sequence>
<evidence type="ECO:0000256" key="1">
    <source>
        <dbReference type="SAM" id="MobiDB-lite"/>
    </source>
</evidence>
<proteinExistence type="predicted"/>
<dbReference type="GO" id="GO:0000981">
    <property type="term" value="F:DNA-binding transcription factor activity, RNA polymerase II-specific"/>
    <property type="evidence" value="ECO:0007669"/>
    <property type="project" value="InterPro"/>
</dbReference>
<dbReference type="PROSITE" id="PS50048">
    <property type="entry name" value="ZN2_CY6_FUNGAL_2"/>
    <property type="match status" value="1"/>
</dbReference>
<evidence type="ECO:0000313" key="4">
    <source>
        <dbReference type="EMBL" id="KAJ7614572.1"/>
    </source>
</evidence>
<gene>
    <name evidence="4" type="ORF">FB45DRAFT_937290</name>
    <name evidence="3" type="ORF">FB45DRAFT_938584</name>
</gene>
<dbReference type="Pfam" id="PF00172">
    <property type="entry name" value="Zn_clus"/>
    <property type="match status" value="1"/>
</dbReference>
<reference evidence="3" key="1">
    <citation type="submission" date="2023-03" db="EMBL/GenBank/DDBJ databases">
        <title>Massive genome expansion in bonnet fungi (Mycena s.s.) driven by repeated elements and novel gene families across ecological guilds.</title>
        <authorList>
            <consortium name="Lawrence Berkeley National Laboratory"/>
            <person name="Harder C.B."/>
            <person name="Miyauchi S."/>
            <person name="Viragh M."/>
            <person name="Kuo A."/>
            <person name="Thoen E."/>
            <person name="Andreopoulos B."/>
            <person name="Lu D."/>
            <person name="Skrede I."/>
            <person name="Drula E."/>
            <person name="Henrissat B."/>
            <person name="Morin E."/>
            <person name="Kohler A."/>
            <person name="Barry K."/>
            <person name="LaButti K."/>
            <person name="Morin E."/>
            <person name="Salamov A."/>
            <person name="Lipzen A."/>
            <person name="Mereny Z."/>
            <person name="Hegedus B."/>
            <person name="Baldrian P."/>
            <person name="Stursova M."/>
            <person name="Weitz H."/>
            <person name="Taylor A."/>
            <person name="Grigoriev I.V."/>
            <person name="Nagy L.G."/>
            <person name="Martin F."/>
            <person name="Kauserud H."/>
        </authorList>
    </citation>
    <scope>NUCLEOTIDE SEQUENCE</scope>
    <source>
        <strain evidence="3">9284</strain>
    </source>
</reference>
<organism evidence="3 5">
    <name type="scientific">Roridomyces roridus</name>
    <dbReference type="NCBI Taxonomy" id="1738132"/>
    <lineage>
        <taxon>Eukaryota</taxon>
        <taxon>Fungi</taxon>
        <taxon>Dikarya</taxon>
        <taxon>Basidiomycota</taxon>
        <taxon>Agaricomycotina</taxon>
        <taxon>Agaricomycetes</taxon>
        <taxon>Agaricomycetidae</taxon>
        <taxon>Agaricales</taxon>
        <taxon>Marasmiineae</taxon>
        <taxon>Mycenaceae</taxon>
        <taxon>Roridomyces</taxon>
    </lineage>
</organism>
<dbReference type="PROSITE" id="PS00463">
    <property type="entry name" value="ZN2_CY6_FUNGAL_1"/>
    <property type="match status" value="1"/>
</dbReference>
<dbReference type="SMART" id="SM00066">
    <property type="entry name" value="GAL4"/>
    <property type="match status" value="1"/>
</dbReference>
<dbReference type="SUPFAM" id="SSF57701">
    <property type="entry name" value="Zn2/Cys6 DNA-binding domain"/>
    <property type="match status" value="1"/>
</dbReference>
<feature type="region of interest" description="Disordered" evidence="1">
    <location>
        <begin position="1"/>
        <end position="51"/>
    </location>
</feature>
<evidence type="ECO:0000313" key="3">
    <source>
        <dbReference type="EMBL" id="KAJ7613512.1"/>
    </source>
</evidence>
<feature type="domain" description="Zn(2)-C6 fungal-type" evidence="2">
    <location>
        <begin position="60"/>
        <end position="96"/>
    </location>
</feature>
<dbReference type="EMBL" id="JARKIF010000028">
    <property type="protein sequence ID" value="KAJ7613512.1"/>
    <property type="molecule type" value="Genomic_DNA"/>
</dbReference>
<feature type="compositionally biased region" description="Polar residues" evidence="1">
    <location>
        <begin position="1"/>
        <end position="12"/>
    </location>
</feature>
<feature type="region of interest" description="Disordered" evidence="1">
    <location>
        <begin position="100"/>
        <end position="126"/>
    </location>
</feature>
<feature type="compositionally biased region" description="Basic residues" evidence="1">
    <location>
        <begin position="115"/>
        <end position="126"/>
    </location>
</feature>
<dbReference type="AlphaFoldDB" id="A0AAD7B827"/>
<dbReference type="Gene3D" id="4.10.240.10">
    <property type="entry name" value="Zn(2)-C6 fungal-type DNA-binding domain"/>
    <property type="match status" value="1"/>
</dbReference>
<comment type="caution">
    <text evidence="3">The sequence shown here is derived from an EMBL/GenBank/DDBJ whole genome shotgun (WGS) entry which is preliminary data.</text>
</comment>